<evidence type="ECO:0000256" key="11">
    <source>
        <dbReference type="SAM" id="Phobius"/>
    </source>
</evidence>
<feature type="transmembrane region" description="Helical" evidence="11">
    <location>
        <begin position="107"/>
        <end position="127"/>
    </location>
</feature>
<dbReference type="GO" id="GO:0016192">
    <property type="term" value="P:vesicle-mediated transport"/>
    <property type="evidence" value="ECO:0007669"/>
    <property type="project" value="UniProtKB-KW"/>
</dbReference>
<dbReference type="GO" id="GO:0006621">
    <property type="term" value="P:protein retention in ER lumen"/>
    <property type="evidence" value="ECO:0007669"/>
    <property type="project" value="InterPro"/>
</dbReference>
<keyword evidence="4 11" id="KW-0812">Transmembrane</keyword>
<keyword evidence="13" id="KW-1185">Reference proteome</keyword>
<dbReference type="Proteomes" id="UP000257109">
    <property type="component" value="Unassembled WGS sequence"/>
</dbReference>
<evidence type="ECO:0000256" key="7">
    <source>
        <dbReference type="ARBA" id="ARBA00022927"/>
    </source>
</evidence>
<dbReference type="GO" id="GO:0015031">
    <property type="term" value="P:protein transport"/>
    <property type="evidence" value="ECO:0007669"/>
    <property type="project" value="UniProtKB-KW"/>
</dbReference>
<keyword evidence="3" id="KW-0813">Transport</keyword>
<dbReference type="GO" id="GO:0005789">
    <property type="term" value="C:endoplasmic reticulum membrane"/>
    <property type="evidence" value="ECO:0007669"/>
    <property type="project" value="UniProtKB-SubCell"/>
</dbReference>
<dbReference type="STRING" id="157652.A0A371HDL9"/>
<evidence type="ECO:0000256" key="6">
    <source>
        <dbReference type="ARBA" id="ARBA00022892"/>
    </source>
</evidence>
<evidence type="ECO:0000256" key="8">
    <source>
        <dbReference type="ARBA" id="ARBA00022989"/>
    </source>
</evidence>
<gene>
    <name evidence="12" type="primary">ERD2A</name>
    <name evidence="12" type="ORF">CR513_15855</name>
</gene>
<dbReference type="InterPro" id="IPR000133">
    <property type="entry name" value="ER_ret_rcpt"/>
</dbReference>
<reference evidence="12" key="1">
    <citation type="submission" date="2018-05" db="EMBL/GenBank/DDBJ databases">
        <title>Draft genome of Mucuna pruriens seed.</title>
        <authorList>
            <person name="Nnadi N.E."/>
            <person name="Vos R."/>
            <person name="Hasami M.H."/>
            <person name="Devisetty U.K."/>
            <person name="Aguiy J.C."/>
        </authorList>
    </citation>
    <scope>NUCLEOTIDE SEQUENCE [LARGE SCALE GENOMIC DNA]</scope>
    <source>
        <strain evidence="12">JCA_2017</strain>
    </source>
</reference>
<feature type="transmembrane region" description="Helical" evidence="11">
    <location>
        <begin position="48"/>
        <end position="70"/>
    </location>
</feature>
<dbReference type="PANTHER" id="PTHR10585">
    <property type="entry name" value="ER LUMEN PROTEIN RETAINING RECEPTOR"/>
    <property type="match status" value="1"/>
</dbReference>
<accession>A0A371HDL9</accession>
<evidence type="ECO:0000256" key="10">
    <source>
        <dbReference type="ARBA" id="ARBA00023170"/>
    </source>
</evidence>
<evidence type="ECO:0000256" key="3">
    <source>
        <dbReference type="ARBA" id="ARBA00022448"/>
    </source>
</evidence>
<name>A0A371HDL9_MUCPR</name>
<keyword evidence="7" id="KW-0653">Protein transport</keyword>
<keyword evidence="5" id="KW-0256">Endoplasmic reticulum</keyword>
<feature type="transmembrane region" description="Helical" evidence="11">
    <location>
        <begin position="24"/>
        <end position="42"/>
    </location>
</feature>
<organism evidence="12 13">
    <name type="scientific">Mucuna pruriens</name>
    <name type="common">Velvet bean</name>
    <name type="synonym">Dolichos pruriens</name>
    <dbReference type="NCBI Taxonomy" id="157652"/>
    <lineage>
        <taxon>Eukaryota</taxon>
        <taxon>Viridiplantae</taxon>
        <taxon>Streptophyta</taxon>
        <taxon>Embryophyta</taxon>
        <taxon>Tracheophyta</taxon>
        <taxon>Spermatophyta</taxon>
        <taxon>Magnoliopsida</taxon>
        <taxon>eudicotyledons</taxon>
        <taxon>Gunneridae</taxon>
        <taxon>Pentapetalae</taxon>
        <taxon>rosids</taxon>
        <taxon>fabids</taxon>
        <taxon>Fabales</taxon>
        <taxon>Fabaceae</taxon>
        <taxon>Papilionoideae</taxon>
        <taxon>50 kb inversion clade</taxon>
        <taxon>NPAAA clade</taxon>
        <taxon>indigoferoid/millettioid clade</taxon>
        <taxon>Phaseoleae</taxon>
        <taxon>Mucuna</taxon>
    </lineage>
</organism>
<evidence type="ECO:0000256" key="2">
    <source>
        <dbReference type="ARBA" id="ARBA00010120"/>
    </source>
</evidence>
<dbReference type="GO" id="GO:0046923">
    <property type="term" value="F:ER retention sequence binding"/>
    <property type="evidence" value="ECO:0007669"/>
    <property type="project" value="InterPro"/>
</dbReference>
<keyword evidence="8 11" id="KW-1133">Transmembrane helix</keyword>
<sequence>MGTKRGNFPMNVLFERLRKLSMKVKIFFGTLLAIGAMLALKLTLKHHYYFFVVSESTHAAGIIALVYKLFALRTCSGLSLKTQELTALFLAARLSCSSLTQANIHTVLDLISLFSTILVIWMIRFKLKSSYIKDLDNLRLYFVVNIVNCSLVALILFVLLQKKYF</sequence>
<evidence type="ECO:0000256" key="9">
    <source>
        <dbReference type="ARBA" id="ARBA00023136"/>
    </source>
</evidence>
<evidence type="ECO:0000256" key="5">
    <source>
        <dbReference type="ARBA" id="ARBA00022824"/>
    </source>
</evidence>
<comment type="caution">
    <text evidence="12">The sequence shown here is derived from an EMBL/GenBank/DDBJ whole genome shotgun (WGS) entry which is preliminary data.</text>
</comment>
<comment type="subcellular location">
    <subcellularLocation>
        <location evidence="1">Endoplasmic reticulum membrane</location>
        <topology evidence="1">Multi-pass membrane protein</topology>
    </subcellularLocation>
</comment>
<evidence type="ECO:0000313" key="12">
    <source>
        <dbReference type="EMBL" id="RDY00898.1"/>
    </source>
</evidence>
<evidence type="ECO:0000313" key="13">
    <source>
        <dbReference type="Proteomes" id="UP000257109"/>
    </source>
</evidence>
<proteinExistence type="inferred from homology"/>
<keyword evidence="10 12" id="KW-0675">Receptor</keyword>
<keyword evidence="6" id="KW-0931">ER-Golgi transport</keyword>
<feature type="transmembrane region" description="Helical" evidence="11">
    <location>
        <begin position="139"/>
        <end position="160"/>
    </location>
</feature>
<dbReference type="EMBL" id="QJKJ01002879">
    <property type="protein sequence ID" value="RDY00898.1"/>
    <property type="molecule type" value="Genomic_DNA"/>
</dbReference>
<comment type="similarity">
    <text evidence="2">Belongs to the ERD2 family.</text>
</comment>
<evidence type="ECO:0000256" key="1">
    <source>
        <dbReference type="ARBA" id="ARBA00004477"/>
    </source>
</evidence>
<dbReference type="Pfam" id="PF00810">
    <property type="entry name" value="ER_lumen_recept"/>
    <property type="match status" value="1"/>
</dbReference>
<evidence type="ECO:0000256" key="4">
    <source>
        <dbReference type="ARBA" id="ARBA00022692"/>
    </source>
</evidence>
<keyword evidence="9 11" id="KW-0472">Membrane</keyword>
<protein>
    <submittedName>
        <fullName evidence="12">ER lumen protein-retaining receptor A</fullName>
    </submittedName>
</protein>
<dbReference type="AlphaFoldDB" id="A0A371HDL9"/>
<dbReference type="OrthoDB" id="7694678at2759"/>